<proteinExistence type="predicted"/>
<evidence type="ECO:0000256" key="1">
    <source>
        <dbReference type="SAM" id="Phobius"/>
    </source>
</evidence>
<evidence type="ECO:0000313" key="2">
    <source>
        <dbReference type="EMBL" id="KKR82987.1"/>
    </source>
</evidence>
<evidence type="ECO:0000313" key="3">
    <source>
        <dbReference type="Proteomes" id="UP000034601"/>
    </source>
</evidence>
<dbReference type="EMBL" id="LCAB01000008">
    <property type="protein sequence ID" value="KKR82987.1"/>
    <property type="molecule type" value="Genomic_DNA"/>
</dbReference>
<comment type="caution">
    <text evidence="2">The sequence shown here is derived from an EMBL/GenBank/DDBJ whole genome shotgun (WGS) entry which is preliminary data.</text>
</comment>
<keyword evidence="1" id="KW-1133">Transmembrane helix</keyword>
<dbReference type="AlphaFoldDB" id="A0A0G0X5R3"/>
<organism evidence="2 3">
    <name type="scientific">Candidatus Daviesbacteria bacterium GW2011_GWA2_40_9</name>
    <dbReference type="NCBI Taxonomy" id="1618424"/>
    <lineage>
        <taxon>Bacteria</taxon>
        <taxon>Candidatus Daviesiibacteriota</taxon>
    </lineage>
</organism>
<keyword evidence="1" id="KW-0812">Transmembrane</keyword>
<dbReference type="Proteomes" id="UP000034601">
    <property type="component" value="Unassembled WGS sequence"/>
</dbReference>
<protein>
    <submittedName>
        <fullName evidence="2">Uncharacterized protein</fullName>
    </submittedName>
</protein>
<name>A0A0G0X5R3_9BACT</name>
<feature type="transmembrane region" description="Helical" evidence="1">
    <location>
        <begin position="14"/>
        <end position="32"/>
    </location>
</feature>
<reference evidence="2 3" key="1">
    <citation type="journal article" date="2015" name="Nature">
        <title>rRNA introns, odd ribosomes, and small enigmatic genomes across a large radiation of phyla.</title>
        <authorList>
            <person name="Brown C.T."/>
            <person name="Hug L.A."/>
            <person name="Thomas B.C."/>
            <person name="Sharon I."/>
            <person name="Castelle C.J."/>
            <person name="Singh A."/>
            <person name="Wilkins M.J."/>
            <person name="Williams K.H."/>
            <person name="Banfield J.F."/>
        </authorList>
    </citation>
    <scope>NUCLEOTIDE SEQUENCE [LARGE SCALE GENOMIC DNA]</scope>
</reference>
<sequence length="284" mass="31374">MGQFLKSVIQNKPLLLLIIFIILVVVAGLFSYQKFFVRGSTSLPLEEVDLTFDPEGPYALLFPRRDGNALNLVIKRVASFEEFSYQIAYADETGVDRGAGSLDTWIKLPKNRSEYEQEILFGTCSTGGTCVYDKGVENGTLILRIKKGNKAFRMTTQWHLQKPDLQLGKLFSGDAHFAYDLATESVQLSLVKFTIINDLTGAPKLPSGKAVLGKVYALNTPQSKSLPEGMVTIELVQTPSSELKIARFDETGNQWVEYETKIEGSSLFAQSESGGIFSVLAPLK</sequence>
<keyword evidence="1" id="KW-0472">Membrane</keyword>
<gene>
    <name evidence="2" type="ORF">UU29_C0008G0096</name>
</gene>
<accession>A0A0G0X5R3</accession>